<gene>
    <name evidence="1" type="ORF">ENO34_04080</name>
</gene>
<reference evidence="1" key="1">
    <citation type="journal article" date="2020" name="mSystems">
        <title>Genome- and Community-Level Interaction Insights into Carbon Utilization and Element Cycling Functions of Hydrothermarchaeota in Hydrothermal Sediment.</title>
        <authorList>
            <person name="Zhou Z."/>
            <person name="Liu Y."/>
            <person name="Xu W."/>
            <person name="Pan J."/>
            <person name="Luo Z.H."/>
            <person name="Li M."/>
        </authorList>
    </citation>
    <scope>NUCLEOTIDE SEQUENCE [LARGE SCALE GENOMIC DNA]</scope>
    <source>
        <strain evidence="1">SpSt-1257</strain>
    </source>
</reference>
<dbReference type="Gene3D" id="2.40.420.20">
    <property type="match status" value="1"/>
</dbReference>
<comment type="caution">
    <text evidence="1">The sequence shown here is derived from an EMBL/GenBank/DDBJ whole genome shotgun (WGS) entry which is preliminary data.</text>
</comment>
<name>A0A832DR96_9AQUI</name>
<sequence>KNFSDFYLKSPIDGVIYEIDTSIGSRVQADSSQPIIKIADKRKFIVVANVYEKDSKFFSNNDTVDIILDDKTTITGKVFYISDVLDPDTKTVKIYIKPSTTENLKANMFVSIKVSKLFDGYLSIPKNAIIFKDNKFFVYLLKDNKLVKKEIDVIGDSEDNNYAIVNGISKDDKVVLNAINIEGE</sequence>
<protein>
    <submittedName>
        <fullName evidence="1">HlyD family efflux transporter periplasmic adaptor subunit</fullName>
    </submittedName>
</protein>
<dbReference type="GO" id="GO:1990281">
    <property type="term" value="C:efflux pump complex"/>
    <property type="evidence" value="ECO:0007669"/>
    <property type="project" value="TreeGrafter"/>
</dbReference>
<dbReference type="GO" id="GO:0015562">
    <property type="term" value="F:efflux transmembrane transporter activity"/>
    <property type="evidence" value="ECO:0007669"/>
    <property type="project" value="TreeGrafter"/>
</dbReference>
<dbReference type="SUPFAM" id="SSF111369">
    <property type="entry name" value="HlyD-like secretion proteins"/>
    <property type="match status" value="1"/>
</dbReference>
<organism evidence="1">
    <name type="scientific">Sulfurihydrogenibium azorense</name>
    <dbReference type="NCBI Taxonomy" id="309806"/>
    <lineage>
        <taxon>Bacteria</taxon>
        <taxon>Pseudomonadati</taxon>
        <taxon>Aquificota</taxon>
        <taxon>Aquificia</taxon>
        <taxon>Aquificales</taxon>
        <taxon>Hydrogenothermaceae</taxon>
        <taxon>Sulfurihydrogenibium</taxon>
    </lineage>
</organism>
<dbReference type="EMBL" id="DSFC01000236">
    <property type="protein sequence ID" value="HEV09560.1"/>
    <property type="molecule type" value="Genomic_DNA"/>
</dbReference>
<proteinExistence type="predicted"/>
<dbReference type="Proteomes" id="UP000885621">
    <property type="component" value="Unassembled WGS sequence"/>
</dbReference>
<feature type="non-terminal residue" evidence="1">
    <location>
        <position position="1"/>
    </location>
</feature>
<accession>A0A832DR96</accession>
<dbReference type="Gene3D" id="2.40.30.170">
    <property type="match status" value="1"/>
</dbReference>
<dbReference type="AlphaFoldDB" id="A0A832DR96"/>
<dbReference type="PANTHER" id="PTHR30469">
    <property type="entry name" value="MULTIDRUG RESISTANCE PROTEIN MDTA"/>
    <property type="match status" value="1"/>
</dbReference>
<evidence type="ECO:0000313" key="1">
    <source>
        <dbReference type="EMBL" id="HEV09560.1"/>
    </source>
</evidence>
<dbReference type="PANTHER" id="PTHR30469:SF15">
    <property type="entry name" value="HLYD FAMILY OF SECRETION PROTEINS"/>
    <property type="match status" value="1"/>
</dbReference>